<evidence type="ECO:0000313" key="17">
    <source>
        <dbReference type="Proteomes" id="UP000770717"/>
    </source>
</evidence>
<dbReference type="PRINTS" id="PR00245">
    <property type="entry name" value="OLFACTORYR"/>
</dbReference>
<dbReference type="FunFam" id="1.20.1070.10:FF:000010">
    <property type="entry name" value="Olfactory receptor"/>
    <property type="match status" value="1"/>
</dbReference>
<organism evidence="16 17">
    <name type="scientific">Eleutherodactylus coqui</name>
    <name type="common">Puerto Rican coqui</name>
    <dbReference type="NCBI Taxonomy" id="57060"/>
    <lineage>
        <taxon>Eukaryota</taxon>
        <taxon>Metazoa</taxon>
        <taxon>Chordata</taxon>
        <taxon>Craniata</taxon>
        <taxon>Vertebrata</taxon>
        <taxon>Euteleostomi</taxon>
        <taxon>Amphibia</taxon>
        <taxon>Batrachia</taxon>
        <taxon>Anura</taxon>
        <taxon>Neobatrachia</taxon>
        <taxon>Hyloidea</taxon>
        <taxon>Eleutherodactylidae</taxon>
        <taxon>Eleutherodactylinae</taxon>
        <taxon>Eleutherodactylus</taxon>
        <taxon>Eleutherodactylus</taxon>
    </lineage>
</organism>
<gene>
    <name evidence="16" type="ORF">GDO78_014304</name>
</gene>
<dbReference type="SUPFAM" id="SSF81321">
    <property type="entry name" value="Family A G protein-coupled receptor-like"/>
    <property type="match status" value="1"/>
</dbReference>
<dbReference type="PROSITE" id="PS50262">
    <property type="entry name" value="G_PROTEIN_RECEP_F1_2"/>
    <property type="match status" value="1"/>
</dbReference>
<keyword evidence="2 14" id="KW-1003">Cell membrane</keyword>
<dbReference type="InterPro" id="IPR000276">
    <property type="entry name" value="GPCR_Rhodpsn"/>
</dbReference>
<evidence type="ECO:0000256" key="2">
    <source>
        <dbReference type="ARBA" id="ARBA00022475"/>
    </source>
</evidence>
<comment type="subcellular location">
    <subcellularLocation>
        <location evidence="1 14">Cell membrane</location>
        <topology evidence="1 14">Multi-pass membrane protein</topology>
    </subcellularLocation>
</comment>
<feature type="transmembrane region" description="Helical" evidence="14">
    <location>
        <begin position="273"/>
        <end position="289"/>
    </location>
</feature>
<dbReference type="GO" id="GO:0004930">
    <property type="term" value="F:G protein-coupled receptor activity"/>
    <property type="evidence" value="ECO:0007669"/>
    <property type="project" value="UniProtKB-KW"/>
</dbReference>
<evidence type="ECO:0000259" key="15">
    <source>
        <dbReference type="PROSITE" id="PS50262"/>
    </source>
</evidence>
<feature type="transmembrane region" description="Helical" evidence="14">
    <location>
        <begin position="140"/>
        <end position="161"/>
    </location>
</feature>
<evidence type="ECO:0000256" key="10">
    <source>
        <dbReference type="ARBA" id="ARBA00023170"/>
    </source>
</evidence>
<keyword evidence="12 13" id="KW-0807">Transducer</keyword>
<feature type="transmembrane region" description="Helical" evidence="14">
    <location>
        <begin position="242"/>
        <end position="261"/>
    </location>
</feature>
<evidence type="ECO:0000256" key="13">
    <source>
        <dbReference type="RuleBase" id="RU000688"/>
    </source>
</evidence>
<keyword evidence="11" id="KW-0325">Glycoprotein</keyword>
<evidence type="ECO:0000256" key="14">
    <source>
        <dbReference type="RuleBase" id="RU363047"/>
    </source>
</evidence>
<dbReference type="OrthoDB" id="5967130at2759"/>
<evidence type="ECO:0000256" key="8">
    <source>
        <dbReference type="ARBA" id="ARBA00023136"/>
    </source>
</evidence>
<keyword evidence="3 14" id="KW-0716">Sensory transduction</keyword>
<dbReference type="GO" id="GO:0005886">
    <property type="term" value="C:plasma membrane"/>
    <property type="evidence" value="ECO:0007669"/>
    <property type="project" value="UniProtKB-SubCell"/>
</dbReference>
<evidence type="ECO:0000256" key="4">
    <source>
        <dbReference type="ARBA" id="ARBA00022692"/>
    </source>
</evidence>
<keyword evidence="9" id="KW-1015">Disulfide bond</keyword>
<dbReference type="Proteomes" id="UP000770717">
    <property type="component" value="Unassembled WGS sequence"/>
</dbReference>
<evidence type="ECO:0000256" key="9">
    <source>
        <dbReference type="ARBA" id="ARBA00023157"/>
    </source>
</evidence>
<dbReference type="InterPro" id="IPR050939">
    <property type="entry name" value="Olfactory_GPCR1"/>
</dbReference>
<evidence type="ECO:0000256" key="6">
    <source>
        <dbReference type="ARBA" id="ARBA00022989"/>
    </source>
</evidence>
<keyword evidence="8 14" id="KW-0472">Membrane</keyword>
<accession>A0A8J6JQA9</accession>
<keyword evidence="10 13" id="KW-0675">Receptor</keyword>
<dbReference type="Gene3D" id="1.20.1070.10">
    <property type="entry name" value="Rhodopsin 7-helix transmembrane proteins"/>
    <property type="match status" value="1"/>
</dbReference>
<dbReference type="InterPro" id="IPR000725">
    <property type="entry name" value="Olfact_rcpt"/>
</dbReference>
<feature type="transmembrane region" description="Helical" evidence="14">
    <location>
        <begin position="25"/>
        <end position="48"/>
    </location>
</feature>
<feature type="transmembrane region" description="Helical" evidence="14">
    <location>
        <begin position="193"/>
        <end position="221"/>
    </location>
</feature>
<feature type="domain" description="G-protein coupled receptors family 1 profile" evidence="15">
    <location>
        <begin position="41"/>
        <end position="287"/>
    </location>
</feature>
<dbReference type="PROSITE" id="PS00237">
    <property type="entry name" value="G_PROTEIN_RECEP_F1_1"/>
    <property type="match status" value="1"/>
</dbReference>
<reference evidence="16" key="1">
    <citation type="thesis" date="2020" institute="ProQuest LLC" country="789 East Eisenhower Parkway, Ann Arbor, MI, USA">
        <title>Comparative Genomics and Chromosome Evolution.</title>
        <authorList>
            <person name="Mudd A.B."/>
        </authorList>
    </citation>
    <scope>NUCLEOTIDE SEQUENCE</scope>
    <source>
        <strain evidence="16">HN-11 Male</strain>
        <tissue evidence="16">Kidney and liver</tissue>
    </source>
</reference>
<comment type="caution">
    <text evidence="16">The sequence shown here is derived from an EMBL/GenBank/DDBJ whole genome shotgun (WGS) entry which is preliminary data.</text>
</comment>
<dbReference type="EMBL" id="WNTK01001203">
    <property type="protein sequence ID" value="KAG9467782.1"/>
    <property type="molecule type" value="Genomic_DNA"/>
</dbReference>
<dbReference type="InterPro" id="IPR017452">
    <property type="entry name" value="GPCR_Rhodpsn_7TM"/>
</dbReference>
<evidence type="ECO:0000256" key="7">
    <source>
        <dbReference type="ARBA" id="ARBA00023040"/>
    </source>
</evidence>
<dbReference type="AlphaFoldDB" id="A0A8J6JQA9"/>
<sequence length="323" mass="36986">MQHKNFSKITEIILTGFQNSQSLNYFYFLLLLVIYCVTVCGNLIIILVVAYSRLFHSPMYFFLTQLSFLDILLSTTIVPNLLRILFHEGGFVSFFGCLTQYHFFLASESLECLLLTVMSYDRYQAICNPLHYTSIMDLTFCIKAILLCYLIMLVVILTFSVTMSHLDFCGPNIIDHFFCDFNPVLELSCSDTYLINIEGVVVCVPLVVCPFTLIIVSYVYIIATIMKIQSVTGRQKTFSTCSSHLSVVSLYYGSLIASYLFPNEKSAKKTFSLFYTVITPLLNPIIYSLSNRHIKEALKRLFLKMCLAFKFCWLHDLSVLSVE</sequence>
<keyword evidence="6 14" id="KW-1133">Transmembrane helix</keyword>
<protein>
    <recommendedName>
        <fullName evidence="14">Olfactory receptor</fullName>
    </recommendedName>
</protein>
<dbReference type="Pfam" id="PF13853">
    <property type="entry name" value="7tm_4"/>
    <property type="match status" value="1"/>
</dbReference>
<name>A0A8J6JQA9_ELECQ</name>
<evidence type="ECO:0000256" key="12">
    <source>
        <dbReference type="ARBA" id="ARBA00023224"/>
    </source>
</evidence>
<evidence type="ECO:0000256" key="3">
    <source>
        <dbReference type="ARBA" id="ARBA00022606"/>
    </source>
</evidence>
<proteinExistence type="inferred from homology"/>
<keyword evidence="7 13" id="KW-0297">G-protein coupled receptor</keyword>
<evidence type="ECO:0000313" key="16">
    <source>
        <dbReference type="EMBL" id="KAG9467782.1"/>
    </source>
</evidence>
<dbReference type="PANTHER" id="PTHR24242">
    <property type="entry name" value="G-PROTEIN COUPLED RECEPTOR"/>
    <property type="match status" value="1"/>
</dbReference>
<dbReference type="GO" id="GO:0004984">
    <property type="term" value="F:olfactory receptor activity"/>
    <property type="evidence" value="ECO:0007669"/>
    <property type="project" value="InterPro"/>
</dbReference>
<feature type="transmembrane region" description="Helical" evidence="14">
    <location>
        <begin position="60"/>
        <end position="81"/>
    </location>
</feature>
<evidence type="ECO:0000256" key="1">
    <source>
        <dbReference type="ARBA" id="ARBA00004651"/>
    </source>
</evidence>
<dbReference type="PRINTS" id="PR00237">
    <property type="entry name" value="GPCRRHODOPSN"/>
</dbReference>
<dbReference type="PANTHER" id="PTHR24242:SF253">
    <property type="entry name" value="OLFACTORY RECEPTOR-RELATED"/>
    <property type="match status" value="1"/>
</dbReference>
<keyword evidence="17" id="KW-1185">Reference proteome</keyword>
<keyword evidence="4 13" id="KW-0812">Transmembrane</keyword>
<evidence type="ECO:0000256" key="11">
    <source>
        <dbReference type="ARBA" id="ARBA00023180"/>
    </source>
</evidence>
<comment type="similarity">
    <text evidence="13">Belongs to the G-protein coupled receptor 1 family.</text>
</comment>
<keyword evidence="5 14" id="KW-0552">Olfaction</keyword>
<evidence type="ECO:0000256" key="5">
    <source>
        <dbReference type="ARBA" id="ARBA00022725"/>
    </source>
</evidence>